<accession>A0AAE3TC40</accession>
<feature type="signal peptide" evidence="2">
    <location>
        <begin position="1"/>
        <end position="20"/>
    </location>
</feature>
<organism evidence="3 4">
    <name type="scientific">Stygiobacter electus</name>
    <dbReference type="NCBI Taxonomy" id="3032292"/>
    <lineage>
        <taxon>Bacteria</taxon>
        <taxon>Pseudomonadati</taxon>
        <taxon>Ignavibacteriota</taxon>
        <taxon>Ignavibacteria</taxon>
        <taxon>Ignavibacteriales</taxon>
        <taxon>Melioribacteraceae</taxon>
        <taxon>Stygiobacter</taxon>
    </lineage>
</organism>
<dbReference type="Gene3D" id="2.60.40.4070">
    <property type="match status" value="1"/>
</dbReference>
<comment type="caution">
    <text evidence="3">The sequence shown here is derived from an EMBL/GenBank/DDBJ whole genome shotgun (WGS) entry which is preliminary data.</text>
</comment>
<gene>
    <name evidence="3" type="ORF">P0M35_04955</name>
</gene>
<dbReference type="Proteomes" id="UP001221302">
    <property type="component" value="Unassembled WGS sequence"/>
</dbReference>
<dbReference type="AlphaFoldDB" id="A0AAE3TC40"/>
<dbReference type="InterPro" id="IPR013783">
    <property type="entry name" value="Ig-like_fold"/>
</dbReference>
<proteinExistence type="predicted"/>
<feature type="chain" id="PRO_5041983091" evidence="2">
    <location>
        <begin position="21"/>
        <end position="1020"/>
    </location>
</feature>
<feature type="compositionally biased region" description="Polar residues" evidence="1">
    <location>
        <begin position="133"/>
        <end position="152"/>
    </location>
</feature>
<dbReference type="RefSeq" id="WP_321535257.1">
    <property type="nucleotide sequence ID" value="NZ_JARGDL010000004.1"/>
</dbReference>
<sequence>MKNKILIFITLLFVSNIIFSQTAEQIQKYLKEPMGDKTYRKKGIMDGNLIRTLFSNDGQVGYWPDRPSGEWPKGTGHNYLDGCTPIVTASVLAPMNKQIIHPAQTSYREEVDFNPTTNELWVMEPVPGYASAGSEQPAISTKPKTWPQQWPRSLPNTDPTWDGFWYGYFGRGVQNADFETFYVIDDSRDQEFMRVPYGYIPIAANPERGGLGIREEVRGFQWSHVLAEDIIFWHYDIVNMSDANYDTTYFGFYCDTGVGGVDDNGDDNASYNTKLDIAYAFDADGIAPPDNWKTGYVGYAFLESPGNGFNGIDDDEDGMIDERRDDGIDNDNDWQSFTDLNKNGKWDPDENEPLNDDLGKDGVGPYDPQYTGPDEGEGDGKPTPGEPNFDATDKDESDQIGLTSLVIERLSNKGPSAIWPKNDEVIWRKMNYGSFDTSLTKSNIQILFGSGPFPLKLYRRERFSVALVFGSDYEDMVFNKETVQSIYNANYNFSKPPLKPTLTAIPGDKKVFLYWDNIAEKSYDNFLRKFDFEGYLLYRSQEPEFNDIKVITDSKGEAKYWKPIAQFDLKDGIKGPDPIGINGAHFWRGSDTGLQHSFVDTTVVNGSTYYYALVAYDQGDPNFGTKGLIPTETTKIITQDFSGSIRFVDINCAVVTPNAPSAGYKPPQVLGDISKVKQGVGTGKLNLVVLDPRQVQEGATYKVSFQSGGTFPTYKTTSYSVTKTVNGKQETVFAKVDSSQFSKGQFSAPFDGLVLSVSLDTMGTVKTKGFVKGYSNIDILVAPDKSSPTRNVAWPADYEIEWLPDGQTYTTPFQKLAVPIKGRNITEGRDCDLEVFDNDKDGKLSMGDDIVIIEYVNNQFRLTWRVQLRIPAAPMWAAPRAGDVFRFTTSRPFKEGDYFEFSTKGAMVDPELAKNSLNKIAVVPNPYISANAWEKRNLNQTGRGERRLDFIHLPVQCTIRIYTISGQLIKTLEKSNGAEDGTLSWNLVTEDGTDLAYGLYIYHVDAPGIGEYIGKFAIIK</sequence>
<keyword evidence="2" id="KW-0732">Signal</keyword>
<evidence type="ECO:0000256" key="2">
    <source>
        <dbReference type="SAM" id="SignalP"/>
    </source>
</evidence>
<evidence type="ECO:0000313" key="3">
    <source>
        <dbReference type="EMBL" id="MDF1611490.1"/>
    </source>
</evidence>
<protein>
    <submittedName>
        <fullName evidence="3">Uncharacterized protein</fullName>
    </submittedName>
</protein>
<evidence type="ECO:0000256" key="1">
    <source>
        <dbReference type="SAM" id="MobiDB-lite"/>
    </source>
</evidence>
<feature type="region of interest" description="Disordered" evidence="1">
    <location>
        <begin position="132"/>
        <end position="152"/>
    </location>
</feature>
<dbReference type="EMBL" id="JARGDL010000004">
    <property type="protein sequence ID" value="MDF1611490.1"/>
    <property type="molecule type" value="Genomic_DNA"/>
</dbReference>
<reference evidence="3" key="1">
    <citation type="submission" date="2023-03" db="EMBL/GenBank/DDBJ databases">
        <title>Stygiobacter electus gen. nov., sp. nov., facultatively anaerobic thermotolerant bacterium of the class Ignavibacteria from a well of Yessentuki mineral water deposit.</title>
        <authorList>
            <person name="Podosokorskaya O.A."/>
            <person name="Elcheninov A.G."/>
            <person name="Petrova N.F."/>
            <person name="Zavarzina D.G."/>
            <person name="Kublanov I.V."/>
            <person name="Merkel A.Y."/>
        </authorList>
    </citation>
    <scope>NUCLEOTIDE SEQUENCE</scope>
    <source>
        <strain evidence="3">09-Me</strain>
    </source>
</reference>
<keyword evidence="4" id="KW-1185">Reference proteome</keyword>
<feature type="region of interest" description="Disordered" evidence="1">
    <location>
        <begin position="307"/>
        <end position="398"/>
    </location>
</feature>
<name>A0AAE3TC40_9BACT</name>
<evidence type="ECO:0000313" key="4">
    <source>
        <dbReference type="Proteomes" id="UP001221302"/>
    </source>
</evidence>
<dbReference type="Gene3D" id="2.60.40.10">
    <property type="entry name" value="Immunoglobulins"/>
    <property type="match status" value="1"/>
</dbReference>